<dbReference type="PRINTS" id="PR00420">
    <property type="entry name" value="RNGMNOXGNASE"/>
</dbReference>
<evidence type="ECO:0000256" key="5">
    <source>
        <dbReference type="SAM" id="MobiDB-lite"/>
    </source>
</evidence>
<dbReference type="GO" id="GO:0004497">
    <property type="term" value="F:monooxygenase activity"/>
    <property type="evidence" value="ECO:0007669"/>
    <property type="project" value="UniProtKB-KW"/>
</dbReference>
<keyword evidence="8" id="KW-1185">Reference proteome</keyword>
<keyword evidence="2" id="KW-0274">FAD</keyword>
<evidence type="ECO:0000256" key="2">
    <source>
        <dbReference type="ARBA" id="ARBA00022827"/>
    </source>
</evidence>
<evidence type="ECO:0000259" key="6">
    <source>
        <dbReference type="Pfam" id="PF01494"/>
    </source>
</evidence>
<reference evidence="7" key="1">
    <citation type="journal article" date="2014" name="Int. J. Syst. Evol. Microbiol.">
        <title>Complete genome sequence of Corynebacterium casei LMG S-19264T (=DSM 44701T), isolated from a smear-ripened cheese.</title>
        <authorList>
            <consortium name="US DOE Joint Genome Institute (JGI-PGF)"/>
            <person name="Walter F."/>
            <person name="Albersmeier A."/>
            <person name="Kalinowski J."/>
            <person name="Ruckert C."/>
        </authorList>
    </citation>
    <scope>NUCLEOTIDE SEQUENCE</scope>
    <source>
        <strain evidence="7">JCM 4234</strain>
    </source>
</reference>
<organism evidence="7 8">
    <name type="scientific">Streptomyces griseoviridis</name>
    <dbReference type="NCBI Taxonomy" id="45398"/>
    <lineage>
        <taxon>Bacteria</taxon>
        <taxon>Bacillati</taxon>
        <taxon>Actinomycetota</taxon>
        <taxon>Actinomycetes</taxon>
        <taxon>Kitasatosporales</taxon>
        <taxon>Streptomycetaceae</taxon>
        <taxon>Streptomyces</taxon>
    </lineage>
</organism>
<dbReference type="PANTHER" id="PTHR46972:SF1">
    <property type="entry name" value="FAD DEPENDENT OXIDOREDUCTASE DOMAIN-CONTAINING PROTEIN"/>
    <property type="match status" value="1"/>
</dbReference>
<dbReference type="AlphaFoldDB" id="A0A918GU15"/>
<dbReference type="Gene3D" id="3.50.50.60">
    <property type="entry name" value="FAD/NAD(P)-binding domain"/>
    <property type="match status" value="1"/>
</dbReference>
<sequence length="292" mass="31391">MVDRHGTILFDQPADPGSARPEVDRGELRQLFIDSLAPGTIRWGHKLASIRHRPQGGHDLTFADGSTAHADITIGADGAWSKVRPLLTPAKPLYIGTCFIEIALSADGHDCQASVAAIGSGTLMAVAPGKGIIAHRYADGHVRGYVALNKTEEWMRSIDFGDPAAGLRRLADGWSPLLTAFVTQSDAEPWLRPIYALPVGLTWDRSPGVTLVGDAAHLMSPFADEGANLAMFDGADLANKLLEQPDIEVALASYEERLFPRSSDSAGRSAQNLKVFFGQEAPQSIVSLFNRL</sequence>
<keyword evidence="4" id="KW-0503">Monooxygenase</keyword>
<dbReference type="InterPro" id="IPR036188">
    <property type="entry name" value="FAD/NAD-bd_sf"/>
</dbReference>
<dbReference type="SUPFAM" id="SSF51905">
    <property type="entry name" value="FAD/NAD(P)-binding domain"/>
    <property type="match status" value="1"/>
</dbReference>
<name>A0A918GU15_STRGD</name>
<protein>
    <submittedName>
        <fullName evidence="7">FAD-dependent oxidoreductase</fullName>
    </submittedName>
</protein>
<reference evidence="7" key="2">
    <citation type="submission" date="2020-09" db="EMBL/GenBank/DDBJ databases">
        <authorList>
            <person name="Sun Q."/>
            <person name="Ohkuma M."/>
        </authorList>
    </citation>
    <scope>NUCLEOTIDE SEQUENCE</scope>
    <source>
        <strain evidence="7">JCM 4234</strain>
    </source>
</reference>
<evidence type="ECO:0000313" key="8">
    <source>
        <dbReference type="Proteomes" id="UP000653493"/>
    </source>
</evidence>
<dbReference type="InterPro" id="IPR002938">
    <property type="entry name" value="FAD-bd"/>
</dbReference>
<dbReference type="PANTHER" id="PTHR46972">
    <property type="entry name" value="MONOOXYGENASE ASQM-RELATED"/>
    <property type="match status" value="1"/>
</dbReference>
<proteinExistence type="predicted"/>
<dbReference type="Proteomes" id="UP000653493">
    <property type="component" value="Unassembled WGS sequence"/>
</dbReference>
<keyword evidence="3" id="KW-0560">Oxidoreductase</keyword>
<dbReference type="EMBL" id="BMSL01000024">
    <property type="protein sequence ID" value="GGS60620.1"/>
    <property type="molecule type" value="Genomic_DNA"/>
</dbReference>
<comment type="caution">
    <text evidence="7">The sequence shown here is derived from an EMBL/GenBank/DDBJ whole genome shotgun (WGS) entry which is preliminary data.</text>
</comment>
<accession>A0A918GU15</accession>
<keyword evidence="1" id="KW-0285">Flavoprotein</keyword>
<feature type="domain" description="FAD-binding" evidence="6">
    <location>
        <begin position="208"/>
        <end position="243"/>
    </location>
</feature>
<dbReference type="Pfam" id="PF01494">
    <property type="entry name" value="FAD_binding_3"/>
    <property type="match status" value="1"/>
</dbReference>
<dbReference type="GO" id="GO:0071949">
    <property type="term" value="F:FAD binding"/>
    <property type="evidence" value="ECO:0007669"/>
    <property type="project" value="InterPro"/>
</dbReference>
<evidence type="ECO:0000313" key="7">
    <source>
        <dbReference type="EMBL" id="GGS60620.1"/>
    </source>
</evidence>
<evidence type="ECO:0000256" key="1">
    <source>
        <dbReference type="ARBA" id="ARBA00022630"/>
    </source>
</evidence>
<evidence type="ECO:0000256" key="4">
    <source>
        <dbReference type="ARBA" id="ARBA00023033"/>
    </source>
</evidence>
<feature type="region of interest" description="Disordered" evidence="5">
    <location>
        <begin position="1"/>
        <end position="22"/>
    </location>
</feature>
<gene>
    <name evidence="7" type="ORF">GCM10010238_57220</name>
</gene>
<evidence type="ECO:0000256" key="3">
    <source>
        <dbReference type="ARBA" id="ARBA00023002"/>
    </source>
</evidence>